<feature type="binding site" evidence="7">
    <location>
        <begin position="76"/>
        <end position="77"/>
    </location>
    <ligand>
        <name>FMN</name>
        <dbReference type="ChEBI" id="CHEBI:58210"/>
    </ligand>
</feature>
<reference evidence="10" key="1">
    <citation type="submission" date="2020-01" db="EMBL/GenBank/DDBJ databases">
        <authorList>
            <person name="Meier V. D."/>
            <person name="Meier V D."/>
        </authorList>
    </citation>
    <scope>NUCLEOTIDE SEQUENCE</scope>
    <source>
        <strain evidence="10">HLG_WM_MAG_01</strain>
    </source>
</reference>
<sequence>MLDLQEMRTDYKKTTLDESTVPNEPFSLFETWFNQAVESQLKDPNAMLLATSSRENIPNIRAVLLKIFDEKGFVFFTNYHSDKAKEIEENPHVALEFLWLDLERQVRIIGTCEKISTAESMSYFMKRSRGSQIGAWVSEQSTVISSRKMLQMQIEKMKEKFAKGTVPLPDFWGGYRVMPSKIEFWQGRESRLHDRILYTRTENKWKIERLAP</sequence>
<dbReference type="PIRSF" id="PIRSF000190">
    <property type="entry name" value="Pyd_amn-ph_oxd"/>
    <property type="match status" value="1"/>
</dbReference>
<name>A0A6S6TJI7_9BACT</name>
<feature type="binding site" evidence="7">
    <location>
        <begin position="140"/>
        <end position="141"/>
    </location>
    <ligand>
        <name>FMN</name>
        <dbReference type="ChEBI" id="CHEBI:58210"/>
    </ligand>
</feature>
<evidence type="ECO:0000256" key="3">
    <source>
        <dbReference type="ARBA" id="ARBA00022643"/>
    </source>
</evidence>
<feature type="binding site" evidence="7">
    <location>
        <begin position="61"/>
        <end position="66"/>
    </location>
    <ligand>
        <name>FMN</name>
        <dbReference type="ChEBI" id="CHEBI:58210"/>
    </ligand>
</feature>
<evidence type="ECO:0000256" key="4">
    <source>
        <dbReference type="ARBA" id="ARBA00023002"/>
    </source>
</evidence>
<gene>
    <name evidence="10" type="ORF">HELGO_WM883</name>
</gene>
<dbReference type="Pfam" id="PF01243">
    <property type="entry name" value="PNPOx_N"/>
    <property type="match status" value="1"/>
</dbReference>
<feature type="binding site" evidence="6">
    <location>
        <position position="131"/>
    </location>
    <ligand>
        <name>substrate</name>
    </ligand>
</feature>
<evidence type="ECO:0000256" key="1">
    <source>
        <dbReference type="ARBA" id="ARBA00007301"/>
    </source>
</evidence>
<dbReference type="PANTHER" id="PTHR10851:SF0">
    <property type="entry name" value="PYRIDOXINE-5'-PHOSPHATE OXIDASE"/>
    <property type="match status" value="1"/>
</dbReference>
<feature type="binding site" evidence="7">
    <location>
        <position position="83"/>
    </location>
    <ligand>
        <name>FMN</name>
        <dbReference type="ChEBI" id="CHEBI:58210"/>
    </ligand>
</feature>
<dbReference type="AlphaFoldDB" id="A0A6S6TJI7"/>
<dbReference type="GO" id="GO:0004733">
    <property type="term" value="F:pyridoxamine phosphate oxidase activity"/>
    <property type="evidence" value="ECO:0007669"/>
    <property type="project" value="UniProtKB-UniRule"/>
</dbReference>
<dbReference type="HAMAP" id="MF_01629">
    <property type="entry name" value="PdxH"/>
    <property type="match status" value="1"/>
</dbReference>
<dbReference type="UniPathway" id="UPA01068">
    <property type="reaction ID" value="UER00304"/>
</dbReference>
<proteinExistence type="inferred from homology"/>
<dbReference type="Pfam" id="PF10590">
    <property type="entry name" value="PNP_phzG_C"/>
    <property type="match status" value="1"/>
</dbReference>
<feature type="binding site" evidence="7">
    <location>
        <position position="195"/>
    </location>
    <ligand>
        <name>FMN</name>
        <dbReference type="ChEBI" id="CHEBI:58210"/>
    </ligand>
</feature>
<dbReference type="InterPro" id="IPR019740">
    <property type="entry name" value="Pyridox_Oxase_CS"/>
</dbReference>
<dbReference type="EC" id="1.4.3.5" evidence="5"/>
<feature type="binding site" evidence="6">
    <location>
        <position position="123"/>
    </location>
    <ligand>
        <name>substrate</name>
    </ligand>
</feature>
<dbReference type="GO" id="GO:0010181">
    <property type="term" value="F:FMN binding"/>
    <property type="evidence" value="ECO:0007669"/>
    <property type="project" value="UniProtKB-UniRule"/>
</dbReference>
<feature type="domain" description="Pyridoxine 5'-phosphate oxidase dimerisation C-terminal" evidence="9">
    <location>
        <begin position="172"/>
        <end position="212"/>
    </location>
</feature>
<accession>A0A6S6TJI7</accession>
<dbReference type="InterPro" id="IPR000659">
    <property type="entry name" value="Pyridox_Oxase"/>
</dbReference>
<evidence type="ECO:0000256" key="5">
    <source>
        <dbReference type="NCBIfam" id="TIGR00558"/>
    </source>
</evidence>
<comment type="similarity">
    <text evidence="1">Belongs to the pyridoxamine 5'-phosphate oxidase family.</text>
</comment>
<dbReference type="PANTHER" id="PTHR10851">
    <property type="entry name" value="PYRIDOXINE-5-PHOSPHATE OXIDASE"/>
    <property type="match status" value="1"/>
</dbReference>
<dbReference type="NCBIfam" id="TIGR00558">
    <property type="entry name" value="pdxH"/>
    <property type="match status" value="1"/>
</dbReference>
<feature type="binding site" evidence="7">
    <location>
        <position position="105"/>
    </location>
    <ligand>
        <name>FMN</name>
        <dbReference type="ChEBI" id="CHEBI:58210"/>
    </ligand>
</feature>
<keyword evidence="2" id="KW-0285">Flavoprotein</keyword>
<feature type="domain" description="Pyridoxamine 5'-phosphate oxidase N-terminal" evidence="8">
    <location>
        <begin position="34"/>
        <end position="159"/>
    </location>
</feature>
<dbReference type="SUPFAM" id="SSF50475">
    <property type="entry name" value="FMN-binding split barrel"/>
    <property type="match status" value="1"/>
</dbReference>
<evidence type="ECO:0000256" key="2">
    <source>
        <dbReference type="ARBA" id="ARBA00022630"/>
    </source>
</evidence>
<dbReference type="NCBIfam" id="NF004231">
    <property type="entry name" value="PRK05679.1"/>
    <property type="match status" value="1"/>
</dbReference>
<evidence type="ECO:0000259" key="8">
    <source>
        <dbReference type="Pfam" id="PF01243"/>
    </source>
</evidence>
<feature type="binding site" evidence="6">
    <location>
        <begin position="8"/>
        <end position="11"/>
    </location>
    <ligand>
        <name>substrate</name>
    </ligand>
</feature>
<dbReference type="PROSITE" id="PS01064">
    <property type="entry name" value="PYRIDOX_OXIDASE"/>
    <property type="match status" value="1"/>
</dbReference>
<keyword evidence="4 10" id="KW-0560">Oxidoreductase</keyword>
<dbReference type="InterPro" id="IPR011576">
    <property type="entry name" value="Pyridox_Oxase_N"/>
</dbReference>
<keyword evidence="3 7" id="KW-0288">FMN</keyword>
<evidence type="ECO:0000259" key="9">
    <source>
        <dbReference type="Pfam" id="PF10590"/>
    </source>
</evidence>
<feature type="binding site" evidence="7">
    <location>
        <position position="185"/>
    </location>
    <ligand>
        <name>FMN</name>
        <dbReference type="ChEBI" id="CHEBI:58210"/>
    </ligand>
</feature>
<dbReference type="EMBL" id="CACVAS010000117">
    <property type="protein sequence ID" value="CAA6823151.1"/>
    <property type="molecule type" value="Genomic_DNA"/>
</dbReference>
<evidence type="ECO:0000313" key="10">
    <source>
        <dbReference type="EMBL" id="CAA6823151.1"/>
    </source>
</evidence>
<dbReference type="InterPro" id="IPR012349">
    <property type="entry name" value="Split_barrel_FMN-bd"/>
</dbReference>
<organism evidence="10">
    <name type="scientific">uncultured Sulfurovum sp</name>
    <dbReference type="NCBI Taxonomy" id="269237"/>
    <lineage>
        <taxon>Bacteria</taxon>
        <taxon>Pseudomonadati</taxon>
        <taxon>Campylobacterota</taxon>
        <taxon>Epsilonproteobacteria</taxon>
        <taxon>Campylobacterales</taxon>
        <taxon>Sulfurovaceae</taxon>
        <taxon>Sulfurovum</taxon>
        <taxon>environmental samples</taxon>
    </lineage>
</organism>
<dbReference type="InterPro" id="IPR019576">
    <property type="entry name" value="Pyridoxamine_oxidase_dimer_C"/>
</dbReference>
<protein>
    <recommendedName>
        <fullName evidence="5">Pyridoxamine 5'-phosphate oxidase</fullName>
        <ecNumber evidence="5">1.4.3.5</ecNumber>
    </recommendedName>
</protein>
<feature type="binding site" evidence="6">
    <location>
        <begin position="191"/>
        <end position="193"/>
    </location>
    <ligand>
        <name>substrate</name>
    </ligand>
</feature>
<feature type="binding site" evidence="6">
    <location>
        <position position="127"/>
    </location>
    <ligand>
        <name>substrate</name>
    </ligand>
</feature>
<evidence type="ECO:0000256" key="7">
    <source>
        <dbReference type="PIRSR" id="PIRSR000190-2"/>
    </source>
</evidence>
<dbReference type="GO" id="GO:0008615">
    <property type="term" value="P:pyridoxine biosynthetic process"/>
    <property type="evidence" value="ECO:0007669"/>
    <property type="project" value="UniProtKB-UniRule"/>
</dbReference>
<comment type="cofactor">
    <cofactor evidence="7">
        <name>FMN</name>
        <dbReference type="ChEBI" id="CHEBI:58210"/>
    </cofactor>
    <text evidence="7">Binds 1 FMN per subunit.</text>
</comment>
<dbReference type="Gene3D" id="2.30.110.10">
    <property type="entry name" value="Electron Transport, Fmn-binding Protein, Chain A"/>
    <property type="match status" value="1"/>
</dbReference>
<feature type="binding site" evidence="6">
    <location>
        <position position="66"/>
    </location>
    <ligand>
        <name>substrate</name>
    </ligand>
</feature>
<evidence type="ECO:0000256" key="6">
    <source>
        <dbReference type="PIRSR" id="PIRSR000190-1"/>
    </source>
</evidence>